<evidence type="ECO:0000313" key="3">
    <source>
        <dbReference type="Proteomes" id="UP000664398"/>
    </source>
</evidence>
<sequence>MNNSEEIDAIPEDAARDDESEAGAQQNGRGEHSESPPFPRLGAGVNAGGREQGPVRPVNWNLLSSDQAEIAWLELNSWVSWLRLTYGLTPSVLPPFWHRHPELTLELSALHTHWLGAYDPEQHASGPLIWHRDFAETCRRLRDWVQASGTRLDRDRPTRQTRWPGEEPFPTIIEEVIDDRDLDFVHYVMADVAARRAEEDAYYQRQAEQAVENE</sequence>
<dbReference type="EMBL" id="JAGDYL010000013">
    <property type="protein sequence ID" value="MBO1805423.1"/>
    <property type="molecule type" value="Genomic_DNA"/>
</dbReference>
<evidence type="ECO:0000313" key="2">
    <source>
        <dbReference type="EMBL" id="MBO1805423.1"/>
    </source>
</evidence>
<proteinExistence type="predicted"/>
<name>A0A939LYT1_9MICO</name>
<organism evidence="2 3">
    <name type="scientific">Leucobacter ruminantium</name>
    <dbReference type="NCBI Taxonomy" id="1289170"/>
    <lineage>
        <taxon>Bacteria</taxon>
        <taxon>Bacillati</taxon>
        <taxon>Actinomycetota</taxon>
        <taxon>Actinomycetes</taxon>
        <taxon>Micrococcales</taxon>
        <taxon>Microbacteriaceae</taxon>
        <taxon>Leucobacter</taxon>
    </lineage>
</organism>
<protein>
    <recommendedName>
        <fullName evidence="4">DUF4913 domain-containing protein</fullName>
    </recommendedName>
</protein>
<comment type="caution">
    <text evidence="2">The sequence shown here is derived from an EMBL/GenBank/DDBJ whole genome shotgun (WGS) entry which is preliminary data.</text>
</comment>
<keyword evidence="3" id="KW-1185">Reference proteome</keyword>
<dbReference type="AlphaFoldDB" id="A0A939LYT1"/>
<gene>
    <name evidence="2" type="ORF">J4H91_08845</name>
</gene>
<feature type="region of interest" description="Disordered" evidence="1">
    <location>
        <begin position="1"/>
        <end position="52"/>
    </location>
</feature>
<reference evidence="2" key="1">
    <citation type="submission" date="2021-03" db="EMBL/GenBank/DDBJ databases">
        <title>Leucobacter chromiisoli sp. nov., isolated from chromium-containing soil of chemical plant.</title>
        <authorList>
            <person name="Xu Z."/>
        </authorList>
    </citation>
    <scope>NUCLEOTIDE SEQUENCE</scope>
    <source>
        <strain evidence="2">A2</strain>
    </source>
</reference>
<feature type="compositionally biased region" description="Acidic residues" evidence="1">
    <location>
        <begin position="1"/>
        <end position="21"/>
    </location>
</feature>
<dbReference type="Proteomes" id="UP000664398">
    <property type="component" value="Unassembled WGS sequence"/>
</dbReference>
<dbReference type="RefSeq" id="WP_208045894.1">
    <property type="nucleotide sequence ID" value="NZ_JAGDYL010000013.1"/>
</dbReference>
<evidence type="ECO:0000256" key="1">
    <source>
        <dbReference type="SAM" id="MobiDB-lite"/>
    </source>
</evidence>
<accession>A0A939LYT1</accession>
<evidence type="ECO:0008006" key="4">
    <source>
        <dbReference type="Google" id="ProtNLM"/>
    </source>
</evidence>